<gene>
    <name evidence="2" type="ORF">B5P45_00205</name>
</gene>
<keyword evidence="3" id="KW-1185">Reference proteome</keyword>
<dbReference type="AlphaFoldDB" id="A0A2N9W3F1"/>
<comment type="caution">
    <text evidence="2">The sequence shown here is derived from an EMBL/GenBank/DDBJ whole genome shotgun (WGS) entry which is preliminary data.</text>
</comment>
<keyword evidence="1" id="KW-1133">Transmembrane helix</keyword>
<feature type="transmembrane region" description="Helical" evidence="1">
    <location>
        <begin position="39"/>
        <end position="60"/>
    </location>
</feature>
<feature type="transmembrane region" description="Helical" evidence="1">
    <location>
        <begin position="9"/>
        <end position="27"/>
    </location>
</feature>
<protein>
    <submittedName>
        <fullName evidence="2">Uncharacterized protein</fullName>
    </submittedName>
</protein>
<keyword evidence="1" id="KW-0472">Membrane</keyword>
<evidence type="ECO:0000313" key="3">
    <source>
        <dbReference type="Proteomes" id="UP000232163"/>
    </source>
</evidence>
<dbReference type="Proteomes" id="UP000232163">
    <property type="component" value="Unassembled WGS sequence"/>
</dbReference>
<reference evidence="2 3" key="1">
    <citation type="journal article" date="2017" name="Int J Environ Stud">
        <title>Does the Miocene-Pliocene relict legume Oxytropis triphylla form nitrogen-fixing nodules with a combination of bacterial strains?</title>
        <authorList>
            <person name="Safronova V."/>
            <person name="Belimov A."/>
            <person name="Sazanova A."/>
            <person name="Kuznetsova I."/>
            <person name="Popova J."/>
            <person name="Andronov E."/>
            <person name="Verkhozina A."/>
            <person name="Tikhonovich I."/>
        </authorList>
    </citation>
    <scope>NUCLEOTIDE SEQUENCE [LARGE SCALE GENOMIC DNA]</scope>
    <source>
        <strain evidence="2 3">Tri-38</strain>
    </source>
</reference>
<accession>A0A2N9W3F1</accession>
<dbReference type="KEGG" id="pht:BLM14_11850"/>
<dbReference type="EMBL" id="MZMT01000003">
    <property type="protein sequence ID" value="PIO46269.1"/>
    <property type="molecule type" value="Genomic_DNA"/>
</dbReference>
<evidence type="ECO:0000256" key="1">
    <source>
        <dbReference type="SAM" id="Phobius"/>
    </source>
</evidence>
<name>A0A2N9W3F1_9HYPH</name>
<proteinExistence type="predicted"/>
<organism evidence="2 3">
    <name type="scientific">Phyllobacterium zundukense</name>
    <dbReference type="NCBI Taxonomy" id="1867719"/>
    <lineage>
        <taxon>Bacteria</taxon>
        <taxon>Pseudomonadati</taxon>
        <taxon>Pseudomonadota</taxon>
        <taxon>Alphaproteobacteria</taxon>
        <taxon>Hyphomicrobiales</taxon>
        <taxon>Phyllobacteriaceae</taxon>
        <taxon>Phyllobacterium</taxon>
    </lineage>
</organism>
<evidence type="ECO:0000313" key="2">
    <source>
        <dbReference type="EMBL" id="PIO46269.1"/>
    </source>
</evidence>
<sequence length="68" mass="7249">MRKFSITNAALWGFVVGFVCMAAVIIFTGRARNVPMAGYVIDLLGGAVAGAGSFSLLSWIRNLITRAK</sequence>
<keyword evidence="1" id="KW-0812">Transmembrane</keyword>